<name>A0A564J069_9ENTR</name>
<gene>
    <name evidence="3" type="ORF">SB6422_01034</name>
</gene>
<organism evidence="3 4">
    <name type="scientific">Klebsiella huaxiensis</name>
    <dbReference type="NCBI Taxonomy" id="2153354"/>
    <lineage>
        <taxon>Bacteria</taxon>
        <taxon>Pseudomonadati</taxon>
        <taxon>Pseudomonadota</taxon>
        <taxon>Gammaproteobacteria</taxon>
        <taxon>Enterobacterales</taxon>
        <taxon>Enterobacteriaceae</taxon>
        <taxon>Klebsiella/Raoultella group</taxon>
        <taxon>Klebsiella</taxon>
    </lineage>
</organism>
<sequence length="264" mass="30874">MKNKFRILAFFCVLLAQPFNAWSVDDPFSGHIREDDHHWRGQKIWPQVIYRFDAWRYIVLDRGKLGRHGRAPRYCSGVMWYLDTQRDIVSRIGDLKPNEWTTPETERSGSVSYGQVAPASFRYFHAAQQYVVVPRTGLPQKMADGQFHFRLYGFNVSVDHGKTWMFTPIRLPRLADERPQEEMAMTVVNNQIYLQLKEGYLVSSDLSRGSNWSFYDNQRQNNLLQIDEYPGWDAMRCSATAQLSGQERREWDDARARVLTAVNP</sequence>
<accession>A0A564J069</accession>
<feature type="chain" id="PRO_5021951422" description="Tli3-like domain-containing protein" evidence="1">
    <location>
        <begin position="22"/>
        <end position="264"/>
    </location>
</feature>
<dbReference type="OrthoDB" id="7065968at2"/>
<evidence type="ECO:0000313" key="4">
    <source>
        <dbReference type="Proteomes" id="UP000317374"/>
    </source>
</evidence>
<protein>
    <recommendedName>
        <fullName evidence="2">Tli3-like domain-containing protein</fullName>
    </recommendedName>
</protein>
<dbReference type="Proteomes" id="UP000317374">
    <property type="component" value="Unassembled WGS sequence"/>
</dbReference>
<dbReference type="Pfam" id="PF24316">
    <property type="entry name" value="Tli3"/>
    <property type="match status" value="1"/>
</dbReference>
<dbReference type="AlphaFoldDB" id="A0A564J069"/>
<proteinExistence type="predicted"/>
<dbReference type="RefSeq" id="WP_142513008.1">
    <property type="nucleotide sequence ID" value="NZ_CABGGW010000012.1"/>
</dbReference>
<evidence type="ECO:0000313" key="3">
    <source>
        <dbReference type="EMBL" id="VUS50171.1"/>
    </source>
</evidence>
<keyword evidence="1" id="KW-0732">Signal</keyword>
<dbReference type="InterPro" id="IPR057562">
    <property type="entry name" value="Tli3-like_dom"/>
</dbReference>
<feature type="domain" description="Tli3-like" evidence="2">
    <location>
        <begin position="45"/>
        <end position="194"/>
    </location>
</feature>
<evidence type="ECO:0000256" key="1">
    <source>
        <dbReference type="SAM" id="SignalP"/>
    </source>
</evidence>
<reference evidence="3 4" key="1">
    <citation type="submission" date="2019-07" db="EMBL/GenBank/DDBJ databases">
        <authorList>
            <person name="Brisse S."/>
            <person name="Rodrigues C."/>
            <person name="Thorpe H."/>
        </authorList>
    </citation>
    <scope>NUCLEOTIDE SEQUENCE [LARGE SCALE GENOMIC DNA]</scope>
    <source>
        <strain evidence="3">SB6422</strain>
    </source>
</reference>
<evidence type="ECO:0000259" key="2">
    <source>
        <dbReference type="Pfam" id="PF24316"/>
    </source>
</evidence>
<dbReference type="EMBL" id="CABGGW010000012">
    <property type="protein sequence ID" value="VUS50171.1"/>
    <property type="molecule type" value="Genomic_DNA"/>
</dbReference>
<feature type="signal peptide" evidence="1">
    <location>
        <begin position="1"/>
        <end position="21"/>
    </location>
</feature>